<protein>
    <recommendedName>
        <fullName evidence="4">IPT/TIG domain-containing protein</fullName>
    </recommendedName>
</protein>
<dbReference type="InterPro" id="IPR028974">
    <property type="entry name" value="TSP_type-3_rpt"/>
</dbReference>
<evidence type="ECO:0000313" key="2">
    <source>
        <dbReference type="EMBL" id="OGG05759.1"/>
    </source>
</evidence>
<dbReference type="SUPFAM" id="SSF54523">
    <property type="entry name" value="Pili subunits"/>
    <property type="match status" value="1"/>
</dbReference>
<dbReference type="InterPro" id="IPR045584">
    <property type="entry name" value="Pilin-like"/>
</dbReference>
<evidence type="ECO:0000256" key="1">
    <source>
        <dbReference type="SAM" id="Phobius"/>
    </source>
</evidence>
<evidence type="ECO:0000313" key="3">
    <source>
        <dbReference type="Proteomes" id="UP000179129"/>
    </source>
</evidence>
<keyword evidence="1" id="KW-0472">Membrane</keyword>
<name>A0A1F5YZX6_9BACT</name>
<dbReference type="PROSITE" id="PS00409">
    <property type="entry name" value="PROKAR_NTER_METHYL"/>
    <property type="match status" value="1"/>
</dbReference>
<feature type="transmembrane region" description="Helical" evidence="1">
    <location>
        <begin position="12"/>
        <end position="31"/>
    </location>
</feature>
<dbReference type="Proteomes" id="UP000179129">
    <property type="component" value="Unassembled WGS sequence"/>
</dbReference>
<dbReference type="SUPFAM" id="SSF81296">
    <property type="entry name" value="E set domains"/>
    <property type="match status" value="3"/>
</dbReference>
<dbReference type="GO" id="GO:0005509">
    <property type="term" value="F:calcium ion binding"/>
    <property type="evidence" value="ECO:0007669"/>
    <property type="project" value="InterPro"/>
</dbReference>
<dbReference type="EMBL" id="MFIX01000039">
    <property type="protein sequence ID" value="OGG05759.1"/>
    <property type="molecule type" value="Genomic_DNA"/>
</dbReference>
<keyword evidence="1" id="KW-0812">Transmembrane</keyword>
<dbReference type="Gene3D" id="3.30.700.10">
    <property type="entry name" value="Glycoprotein, Type 4 Pilin"/>
    <property type="match status" value="1"/>
</dbReference>
<comment type="caution">
    <text evidence="2">The sequence shown here is derived from an EMBL/GenBank/DDBJ whole genome shotgun (WGS) entry which is preliminary data.</text>
</comment>
<sequence>MNSRKGFSLIEIIVAIAIMAIIAGAIAPVMFRQLEQTRYTRVLDDLTSIYEASLGSPKDDYFGFVGDVGRLPDSVEQLIDGTGQGTSWHGPYLALAGGVHATDVFGMPYVIDSIPVRVRSYGPDKNNQSGGGDDIYYPENPISTYKGFLELQVYINGRLITDATSDQVSASLSYAVNGTPANMTLNFSGSTYKFSLPDSVHQGKHVLTVNAAKATLDAATQDKEIVTILPGVTTQFQVSMEDADYMTRLDTDLNGNGIPDRQEDMDGDGIPNSMDTDIDGDGTPNTIDPDSLDPTITGGGGATTPIVTAVTPNYGAQSASNLALVIDGSYFTSGATVTFSGTVVTVLTVPATFNASTQLAVSVNIGASAATGLRNVTVTNPSGQGGTGTNIFEVTTAGGSPSPSITQIVPSSGNQGATNLDISVQGQNFQSGFTTTFTNGNITVVSNTFVNSSQLTVRINISASASTGAGTMRITNPDAKFAETTFTVNALKPNIAQINPNNANSNTSNVSITVTGSEFLSGINASSSGSPLSIVSRTWVSSTQVTVVVNCGFAFTAQQRKLILTNPGGQADSANFTVNGLF</sequence>
<dbReference type="NCBIfam" id="TIGR02532">
    <property type="entry name" value="IV_pilin_GFxxxE"/>
    <property type="match status" value="1"/>
</dbReference>
<gene>
    <name evidence="2" type="ORF">A3F83_03985</name>
</gene>
<reference evidence="2 3" key="1">
    <citation type="journal article" date="2016" name="Nat. Commun.">
        <title>Thousands of microbial genomes shed light on interconnected biogeochemical processes in an aquifer system.</title>
        <authorList>
            <person name="Anantharaman K."/>
            <person name="Brown C.T."/>
            <person name="Hug L.A."/>
            <person name="Sharon I."/>
            <person name="Castelle C.J."/>
            <person name="Probst A.J."/>
            <person name="Thomas B.C."/>
            <person name="Singh A."/>
            <person name="Wilkins M.J."/>
            <person name="Karaoz U."/>
            <person name="Brodie E.L."/>
            <person name="Williams K.H."/>
            <person name="Hubbard S.S."/>
            <person name="Banfield J.F."/>
        </authorList>
    </citation>
    <scope>NUCLEOTIDE SEQUENCE [LARGE SCALE GENOMIC DNA]</scope>
</reference>
<dbReference type="SUPFAM" id="SSF103647">
    <property type="entry name" value="TSP type-3 repeat"/>
    <property type="match status" value="1"/>
</dbReference>
<dbReference type="AlphaFoldDB" id="A0A1F5YZX6"/>
<accession>A0A1F5YZX6</accession>
<dbReference type="InterPro" id="IPR012902">
    <property type="entry name" value="N_methyl_site"/>
</dbReference>
<dbReference type="Pfam" id="PF07963">
    <property type="entry name" value="N_methyl"/>
    <property type="match status" value="1"/>
</dbReference>
<dbReference type="InterPro" id="IPR014756">
    <property type="entry name" value="Ig_E-set"/>
</dbReference>
<evidence type="ECO:0008006" key="4">
    <source>
        <dbReference type="Google" id="ProtNLM"/>
    </source>
</evidence>
<keyword evidence="1" id="KW-1133">Transmembrane helix</keyword>
<dbReference type="STRING" id="1817867.A3F83_03985"/>
<organism evidence="2 3">
    <name type="scientific">Candidatus Glassbacteria bacterium RIFCSPLOWO2_12_FULL_58_11</name>
    <dbReference type="NCBI Taxonomy" id="1817867"/>
    <lineage>
        <taxon>Bacteria</taxon>
        <taxon>Candidatus Glassiibacteriota</taxon>
    </lineage>
</organism>
<dbReference type="Gene3D" id="2.60.40.10">
    <property type="entry name" value="Immunoglobulins"/>
    <property type="match status" value="2"/>
</dbReference>
<dbReference type="InterPro" id="IPR013783">
    <property type="entry name" value="Ig-like_fold"/>
</dbReference>
<proteinExistence type="predicted"/>